<dbReference type="CDD" id="cd00201">
    <property type="entry name" value="WW"/>
    <property type="match status" value="1"/>
</dbReference>
<reference evidence="6 7" key="1">
    <citation type="submission" date="2014-04" db="EMBL/GenBank/DDBJ databases">
        <authorList>
            <consortium name="DOE Joint Genome Institute"/>
            <person name="Kuo A."/>
            <person name="Ruytinx J."/>
            <person name="Rineau F."/>
            <person name="Colpaert J."/>
            <person name="Kohler A."/>
            <person name="Nagy L.G."/>
            <person name="Floudas D."/>
            <person name="Copeland A."/>
            <person name="Barry K.W."/>
            <person name="Cichocki N."/>
            <person name="Veneault-Fourrey C."/>
            <person name="LaButti K."/>
            <person name="Lindquist E.A."/>
            <person name="Lipzen A."/>
            <person name="Lundell T."/>
            <person name="Morin E."/>
            <person name="Murat C."/>
            <person name="Sun H."/>
            <person name="Tunlid A."/>
            <person name="Henrissat B."/>
            <person name="Grigoriev I.V."/>
            <person name="Hibbett D.S."/>
            <person name="Martin F."/>
            <person name="Nordberg H.P."/>
            <person name="Cantor M.N."/>
            <person name="Hua S.X."/>
        </authorList>
    </citation>
    <scope>NUCLEOTIDE SEQUENCE [LARGE SCALE GENOMIC DNA]</scope>
    <source>
        <strain evidence="6 7">UH-Slu-Lm8-n1</strain>
    </source>
</reference>
<dbReference type="Gene3D" id="2.20.70.10">
    <property type="match status" value="1"/>
</dbReference>
<feature type="domain" description="WW" evidence="5">
    <location>
        <begin position="95"/>
        <end position="128"/>
    </location>
</feature>
<dbReference type="InParanoid" id="A0A0D0AJ42"/>
<dbReference type="SUPFAM" id="SSF51045">
    <property type="entry name" value="WW domain"/>
    <property type="match status" value="1"/>
</dbReference>
<dbReference type="HOGENOM" id="CLU_000288_57_33_1"/>
<dbReference type="Pfam" id="PF00397">
    <property type="entry name" value="WW"/>
    <property type="match status" value="1"/>
</dbReference>
<organism evidence="6 7">
    <name type="scientific">Suillus luteus UH-Slu-Lm8-n1</name>
    <dbReference type="NCBI Taxonomy" id="930992"/>
    <lineage>
        <taxon>Eukaryota</taxon>
        <taxon>Fungi</taxon>
        <taxon>Dikarya</taxon>
        <taxon>Basidiomycota</taxon>
        <taxon>Agaricomycotina</taxon>
        <taxon>Agaricomycetes</taxon>
        <taxon>Agaricomycetidae</taxon>
        <taxon>Boletales</taxon>
        <taxon>Suillineae</taxon>
        <taxon>Suillaceae</taxon>
        <taxon>Suillus</taxon>
    </lineage>
</organism>
<dbReference type="PROSITE" id="PS00678">
    <property type="entry name" value="WD_REPEATS_1"/>
    <property type="match status" value="2"/>
</dbReference>
<evidence type="ECO:0000256" key="3">
    <source>
        <dbReference type="PROSITE-ProRule" id="PRU00221"/>
    </source>
</evidence>
<dbReference type="PROSITE" id="PS50020">
    <property type="entry name" value="WW_DOMAIN_2"/>
    <property type="match status" value="1"/>
</dbReference>
<evidence type="ECO:0000256" key="4">
    <source>
        <dbReference type="SAM" id="MobiDB-lite"/>
    </source>
</evidence>
<feature type="repeat" description="WD" evidence="3">
    <location>
        <begin position="348"/>
        <end position="389"/>
    </location>
</feature>
<gene>
    <name evidence="6" type="ORF">CY34DRAFT_809696</name>
</gene>
<sequence>MSHAKAGSSTSAKQREGLPSDSSRPVAPQKSEKYPPRYGAQHRQDALWEGGNEALPPGWTEYKVEGDDQPSYRDEALFMYTAHRPLPGVRLDHSWDLIPGCEWHISPFGRSYFVNHNTRTTSWKKPRPERPAGSLMPECIIKCGSTWYNYSLAFLGTSTSGDILNVSDDAICQWTRAGKPVGKPFDIDGGLVYMIAVSPDGLMAAGACRDGRVRLWNIKEGSLVGPPWEANINDRVQCLDWSPNGAEVAGGSEDGTIRRWNTSTGRHVGPLIKKSDEWIYAIKYSPQCDKFASGGSDDIISLLIEIKGHEDGVTSLCWSKDGEYIFSSSFDHTIRKWQSIDGKELVVIRGHTNYVTSLCLSPDESHLVSASYDYSVRIWDLKTNQQVGDPLWHDDQVDVVATSSDGQYIASALSGPDAKIYVWSLEAALKRPSDNHILHASQVSKPQPKYRPGGSSKYGNDFWDADTNTEPRSTAFPAHPSFAHRWRDILRFSTRPNAPQSTPLEPRRWNFNLSRGSSSIRTVEVAAGRKKNRIYVSPPSAAEVARAEEVARAKAAAAAAAQHANGNQSGSSTQVGQPQAVSGTHVSQGPTETQGAGGATGDVSYKGASCWAFFSAFFFGRRRPISRQS</sequence>
<feature type="repeat" description="WD" evidence="3">
    <location>
        <begin position="306"/>
        <end position="347"/>
    </location>
</feature>
<dbReference type="PANTHER" id="PTHR22847:SF637">
    <property type="entry name" value="WD REPEAT DOMAIN 5B"/>
    <property type="match status" value="1"/>
</dbReference>
<keyword evidence="1 3" id="KW-0853">WD repeat</keyword>
<dbReference type="InterPro" id="IPR036322">
    <property type="entry name" value="WD40_repeat_dom_sf"/>
</dbReference>
<dbReference type="InterPro" id="IPR001202">
    <property type="entry name" value="WW_dom"/>
</dbReference>
<dbReference type="SMART" id="SM00320">
    <property type="entry name" value="WD40"/>
    <property type="match status" value="5"/>
</dbReference>
<dbReference type="PANTHER" id="PTHR22847">
    <property type="entry name" value="WD40 REPEAT PROTEIN"/>
    <property type="match status" value="1"/>
</dbReference>
<dbReference type="EMBL" id="KN835409">
    <property type="protein sequence ID" value="KIK38149.1"/>
    <property type="molecule type" value="Genomic_DNA"/>
</dbReference>
<protein>
    <recommendedName>
        <fullName evidence="5">WW domain-containing protein</fullName>
    </recommendedName>
</protein>
<dbReference type="PROSITE" id="PS50294">
    <property type="entry name" value="WD_REPEATS_REGION"/>
    <property type="match status" value="3"/>
</dbReference>
<dbReference type="AlphaFoldDB" id="A0A0D0AJ42"/>
<dbReference type="SUPFAM" id="SSF50978">
    <property type="entry name" value="WD40 repeat-like"/>
    <property type="match status" value="1"/>
</dbReference>
<dbReference type="InterPro" id="IPR020472">
    <property type="entry name" value="WD40_PAC1"/>
</dbReference>
<evidence type="ECO:0000313" key="7">
    <source>
        <dbReference type="Proteomes" id="UP000054485"/>
    </source>
</evidence>
<name>A0A0D0AJ42_9AGAM</name>
<feature type="region of interest" description="Disordered" evidence="4">
    <location>
        <begin position="1"/>
        <end position="44"/>
    </location>
</feature>
<proteinExistence type="predicted"/>
<dbReference type="PROSITE" id="PS50082">
    <property type="entry name" value="WD_REPEATS_2"/>
    <property type="match status" value="4"/>
</dbReference>
<accession>A0A0D0AJ42</accession>
<reference evidence="7" key="2">
    <citation type="submission" date="2015-01" db="EMBL/GenBank/DDBJ databases">
        <title>Evolutionary Origins and Diversification of the Mycorrhizal Mutualists.</title>
        <authorList>
            <consortium name="DOE Joint Genome Institute"/>
            <consortium name="Mycorrhizal Genomics Consortium"/>
            <person name="Kohler A."/>
            <person name="Kuo A."/>
            <person name="Nagy L.G."/>
            <person name="Floudas D."/>
            <person name="Copeland A."/>
            <person name="Barry K.W."/>
            <person name="Cichocki N."/>
            <person name="Veneault-Fourrey C."/>
            <person name="LaButti K."/>
            <person name="Lindquist E.A."/>
            <person name="Lipzen A."/>
            <person name="Lundell T."/>
            <person name="Morin E."/>
            <person name="Murat C."/>
            <person name="Riley R."/>
            <person name="Ohm R."/>
            <person name="Sun H."/>
            <person name="Tunlid A."/>
            <person name="Henrissat B."/>
            <person name="Grigoriev I.V."/>
            <person name="Hibbett D.S."/>
            <person name="Martin F."/>
        </authorList>
    </citation>
    <scope>NUCLEOTIDE SEQUENCE [LARGE SCALE GENOMIC DNA]</scope>
    <source>
        <strain evidence="7">UH-Slu-Lm8-n1</strain>
    </source>
</reference>
<dbReference type="STRING" id="930992.A0A0D0AJ42"/>
<evidence type="ECO:0000259" key="5">
    <source>
        <dbReference type="PROSITE" id="PS50020"/>
    </source>
</evidence>
<keyword evidence="2" id="KW-0677">Repeat</keyword>
<feature type="region of interest" description="Disordered" evidence="4">
    <location>
        <begin position="561"/>
        <end position="598"/>
    </location>
</feature>
<dbReference type="InterPro" id="IPR036020">
    <property type="entry name" value="WW_dom_sf"/>
</dbReference>
<dbReference type="InterPro" id="IPR015943">
    <property type="entry name" value="WD40/YVTN_repeat-like_dom_sf"/>
</dbReference>
<keyword evidence="7" id="KW-1185">Reference proteome</keyword>
<dbReference type="InterPro" id="IPR019775">
    <property type="entry name" value="WD40_repeat_CS"/>
</dbReference>
<evidence type="ECO:0000256" key="1">
    <source>
        <dbReference type="ARBA" id="ARBA00022574"/>
    </source>
</evidence>
<dbReference type="OrthoDB" id="284782at2759"/>
<dbReference type="PRINTS" id="PR00320">
    <property type="entry name" value="GPROTEINBRPT"/>
</dbReference>
<feature type="repeat" description="WD" evidence="3">
    <location>
        <begin position="185"/>
        <end position="226"/>
    </location>
</feature>
<dbReference type="SMART" id="SM00456">
    <property type="entry name" value="WW"/>
    <property type="match status" value="1"/>
</dbReference>
<dbReference type="GO" id="GO:1990234">
    <property type="term" value="C:transferase complex"/>
    <property type="evidence" value="ECO:0007669"/>
    <property type="project" value="UniProtKB-ARBA"/>
</dbReference>
<dbReference type="CDD" id="cd00200">
    <property type="entry name" value="WD40"/>
    <property type="match status" value="1"/>
</dbReference>
<evidence type="ECO:0000256" key="2">
    <source>
        <dbReference type="ARBA" id="ARBA00022737"/>
    </source>
</evidence>
<evidence type="ECO:0000313" key="6">
    <source>
        <dbReference type="EMBL" id="KIK38149.1"/>
    </source>
</evidence>
<dbReference type="InterPro" id="IPR001680">
    <property type="entry name" value="WD40_rpt"/>
</dbReference>
<dbReference type="Gene3D" id="2.130.10.10">
    <property type="entry name" value="YVTN repeat-like/Quinoprotein amine dehydrogenase"/>
    <property type="match status" value="2"/>
</dbReference>
<dbReference type="Pfam" id="PF00400">
    <property type="entry name" value="WD40"/>
    <property type="match status" value="5"/>
</dbReference>
<feature type="compositionally biased region" description="Polar residues" evidence="4">
    <location>
        <begin position="564"/>
        <end position="594"/>
    </location>
</feature>
<dbReference type="Proteomes" id="UP000054485">
    <property type="component" value="Unassembled WGS sequence"/>
</dbReference>
<feature type="repeat" description="WD" evidence="3">
    <location>
        <begin position="229"/>
        <end position="270"/>
    </location>
</feature>